<keyword evidence="1" id="KW-0812">Transmembrane</keyword>
<evidence type="ECO:0000256" key="2">
    <source>
        <dbReference type="SAM" id="SignalP"/>
    </source>
</evidence>
<dbReference type="OrthoDB" id="8190638at2759"/>
<accession>A0A9P0AXE0</accession>
<feature type="signal peptide" evidence="2">
    <location>
        <begin position="1"/>
        <end position="31"/>
    </location>
</feature>
<protein>
    <recommendedName>
        <fullName evidence="5">EGF-like domain-containing protein</fullName>
    </recommendedName>
</protein>
<keyword evidence="1" id="KW-1133">Transmembrane helix</keyword>
<proteinExistence type="predicted"/>
<evidence type="ECO:0000313" key="4">
    <source>
        <dbReference type="Proteomes" id="UP001154078"/>
    </source>
</evidence>
<reference evidence="3" key="1">
    <citation type="submission" date="2021-12" db="EMBL/GenBank/DDBJ databases">
        <authorList>
            <person name="King R."/>
        </authorList>
    </citation>
    <scope>NUCLEOTIDE SEQUENCE</scope>
</reference>
<evidence type="ECO:0000313" key="3">
    <source>
        <dbReference type="EMBL" id="CAH0550637.1"/>
    </source>
</evidence>
<dbReference type="Proteomes" id="UP001154078">
    <property type="component" value="Chromosome 2"/>
</dbReference>
<gene>
    <name evidence="3" type="ORF">MELIAE_LOCUS3409</name>
</gene>
<keyword evidence="2" id="KW-0732">Signal</keyword>
<name>A0A9P0AXE0_BRAAE</name>
<organism evidence="3 4">
    <name type="scientific">Brassicogethes aeneus</name>
    <name type="common">Rape pollen beetle</name>
    <name type="synonym">Meligethes aeneus</name>
    <dbReference type="NCBI Taxonomy" id="1431903"/>
    <lineage>
        <taxon>Eukaryota</taxon>
        <taxon>Metazoa</taxon>
        <taxon>Ecdysozoa</taxon>
        <taxon>Arthropoda</taxon>
        <taxon>Hexapoda</taxon>
        <taxon>Insecta</taxon>
        <taxon>Pterygota</taxon>
        <taxon>Neoptera</taxon>
        <taxon>Endopterygota</taxon>
        <taxon>Coleoptera</taxon>
        <taxon>Polyphaga</taxon>
        <taxon>Cucujiformia</taxon>
        <taxon>Nitidulidae</taxon>
        <taxon>Meligethinae</taxon>
        <taxon>Brassicogethes</taxon>
    </lineage>
</organism>
<dbReference type="AlphaFoldDB" id="A0A9P0AXE0"/>
<dbReference type="EMBL" id="OV121133">
    <property type="protein sequence ID" value="CAH0550637.1"/>
    <property type="molecule type" value="Genomic_DNA"/>
</dbReference>
<evidence type="ECO:0000256" key="1">
    <source>
        <dbReference type="SAM" id="Phobius"/>
    </source>
</evidence>
<feature type="chain" id="PRO_5040181604" description="EGF-like domain-containing protein" evidence="2">
    <location>
        <begin position="32"/>
        <end position="151"/>
    </location>
</feature>
<evidence type="ECO:0008006" key="5">
    <source>
        <dbReference type="Google" id="ProtNLM"/>
    </source>
</evidence>
<keyword evidence="4" id="KW-1185">Reference proteome</keyword>
<feature type="transmembrane region" description="Helical" evidence="1">
    <location>
        <begin position="93"/>
        <end position="114"/>
    </location>
</feature>
<sequence length="151" mass="17350">MQGRDVMETMLKITRNDLLLWIFIFITPLLAERICNTTDAVTHDCSESEYCNENKKCTCLPGYTRLNDTFCIQRNNSAPNYSSLVYNNGNGSLVAGIVIPLCLILIVISGVYISRRYDVLDWIRQKINQRNSNYDEFMIGQDLDDDDPPIR</sequence>
<keyword evidence="1" id="KW-0472">Membrane</keyword>